<comment type="subcellular location">
    <subcellularLocation>
        <location evidence="1">Cell membrane</location>
        <topology evidence="1">Multi-pass membrane protein</topology>
    </subcellularLocation>
</comment>
<keyword evidence="2" id="KW-1003">Cell membrane</keyword>
<reference evidence="7 8" key="1">
    <citation type="submission" date="2020-08" db="EMBL/GenBank/DDBJ databases">
        <title>Genome public.</title>
        <authorList>
            <person name="Liu C."/>
            <person name="Sun Q."/>
        </authorList>
    </citation>
    <scope>NUCLEOTIDE SEQUENCE [LARGE SCALE GENOMIC DNA]</scope>
    <source>
        <strain evidence="7 8">New-7</strain>
    </source>
</reference>
<feature type="transmembrane region" description="Helical" evidence="6">
    <location>
        <begin position="429"/>
        <end position="446"/>
    </location>
</feature>
<feature type="transmembrane region" description="Helical" evidence="6">
    <location>
        <begin position="339"/>
        <end position="359"/>
    </location>
</feature>
<proteinExistence type="predicted"/>
<dbReference type="Pfam" id="PF01943">
    <property type="entry name" value="Polysacc_synt"/>
    <property type="match status" value="1"/>
</dbReference>
<organism evidence="7 8">
    <name type="scientific">Alistipes hominis</name>
    <dbReference type="NCBI Taxonomy" id="2763015"/>
    <lineage>
        <taxon>Bacteria</taxon>
        <taxon>Pseudomonadati</taxon>
        <taxon>Bacteroidota</taxon>
        <taxon>Bacteroidia</taxon>
        <taxon>Bacteroidales</taxon>
        <taxon>Rikenellaceae</taxon>
        <taxon>Alistipes</taxon>
    </lineage>
</organism>
<sequence>MGIVQRNSITITILSYLGILIGYVNKILLLTNFLTEEQVGLVNILTGLAVLYAQFSALGINFSVVKFFPFFRTPDRRDNGFFFWSALGVGAGFVVFTVLFLAFREPVMAYYSKESPLLSEHYLMLIPLGLATLSYNFFSSWLQAFYKTVVTSFVNEILLRLLISIEISLYALRLITFEQFVVGYVLIYFVPAAILLVYMATIRQTRFRPVPVTPRVRRLLSITAVYGLWQYLGGASMYIVPIVDQTMLAGICGLAEGGIYTTIIYMTSAMQMPYRSIVKVSTPVVTNLWKERDMEGMRKISRDASLMNLIAGCFLFVVIWVNLDNIFSLMPESYASGRYVFLFLGLGWVVNMYVGLNSTILMTSKKYRYEFMLSILLVGLTVLTNALMIPRWGMNGAALATMISLLVFNVGHVAFVWKFYRIFSLSWRDVLVALWGAAMIGVSMLIPRQDNFIVDGTIRTTLISLVFGTGIYYSKISPALNRMLEGLLRRIFVRRS</sequence>
<feature type="transmembrane region" description="Helical" evidence="6">
    <location>
        <begin position="157"/>
        <end position="175"/>
    </location>
</feature>
<keyword evidence="4 6" id="KW-1133">Transmembrane helix</keyword>
<evidence type="ECO:0000313" key="7">
    <source>
        <dbReference type="EMBL" id="MBC5617158.1"/>
    </source>
</evidence>
<keyword evidence="3 6" id="KW-0812">Transmembrane</keyword>
<feature type="transmembrane region" description="Helical" evidence="6">
    <location>
        <begin position="7"/>
        <end position="24"/>
    </location>
</feature>
<feature type="transmembrane region" description="Helical" evidence="6">
    <location>
        <begin position="122"/>
        <end position="145"/>
    </location>
</feature>
<feature type="transmembrane region" description="Helical" evidence="6">
    <location>
        <begin position="246"/>
        <end position="266"/>
    </location>
</feature>
<dbReference type="InterPro" id="IPR050833">
    <property type="entry name" value="Poly_Biosynth_Transport"/>
</dbReference>
<evidence type="ECO:0000256" key="5">
    <source>
        <dbReference type="ARBA" id="ARBA00023136"/>
    </source>
</evidence>
<dbReference type="InterPro" id="IPR002797">
    <property type="entry name" value="Polysacc_synth"/>
</dbReference>
<protein>
    <submittedName>
        <fullName evidence="7">Polysaccharide biosynthesis C-terminal domain-containing protein</fullName>
    </submittedName>
</protein>
<accession>A0ABR7CNB1</accession>
<evidence type="ECO:0000256" key="1">
    <source>
        <dbReference type="ARBA" id="ARBA00004651"/>
    </source>
</evidence>
<evidence type="ECO:0000256" key="6">
    <source>
        <dbReference type="SAM" id="Phobius"/>
    </source>
</evidence>
<evidence type="ECO:0000256" key="4">
    <source>
        <dbReference type="ARBA" id="ARBA00022989"/>
    </source>
</evidence>
<dbReference type="PANTHER" id="PTHR30250">
    <property type="entry name" value="PST FAMILY PREDICTED COLANIC ACID TRANSPORTER"/>
    <property type="match status" value="1"/>
</dbReference>
<feature type="transmembrane region" description="Helical" evidence="6">
    <location>
        <begin position="371"/>
        <end position="390"/>
    </location>
</feature>
<feature type="transmembrane region" description="Helical" evidence="6">
    <location>
        <begin position="44"/>
        <end position="69"/>
    </location>
</feature>
<feature type="transmembrane region" description="Helical" evidence="6">
    <location>
        <begin position="219"/>
        <end position="240"/>
    </location>
</feature>
<dbReference type="RefSeq" id="WP_101572322.1">
    <property type="nucleotide sequence ID" value="NZ_JACOOK010000004.1"/>
</dbReference>
<gene>
    <name evidence="7" type="ORF">H8S08_09040</name>
</gene>
<dbReference type="Proteomes" id="UP000636891">
    <property type="component" value="Unassembled WGS sequence"/>
</dbReference>
<keyword evidence="5 6" id="KW-0472">Membrane</keyword>
<feature type="transmembrane region" description="Helical" evidence="6">
    <location>
        <begin position="81"/>
        <end position="102"/>
    </location>
</feature>
<evidence type="ECO:0000256" key="2">
    <source>
        <dbReference type="ARBA" id="ARBA00022475"/>
    </source>
</evidence>
<dbReference type="PANTHER" id="PTHR30250:SF11">
    <property type="entry name" value="O-ANTIGEN TRANSPORTER-RELATED"/>
    <property type="match status" value="1"/>
</dbReference>
<evidence type="ECO:0000313" key="8">
    <source>
        <dbReference type="Proteomes" id="UP000636891"/>
    </source>
</evidence>
<evidence type="ECO:0000256" key="3">
    <source>
        <dbReference type="ARBA" id="ARBA00022692"/>
    </source>
</evidence>
<comment type="caution">
    <text evidence="7">The sequence shown here is derived from an EMBL/GenBank/DDBJ whole genome shotgun (WGS) entry which is preliminary data.</text>
</comment>
<feature type="transmembrane region" description="Helical" evidence="6">
    <location>
        <begin position="452"/>
        <end position="473"/>
    </location>
</feature>
<feature type="transmembrane region" description="Helical" evidence="6">
    <location>
        <begin position="181"/>
        <end position="198"/>
    </location>
</feature>
<feature type="transmembrane region" description="Helical" evidence="6">
    <location>
        <begin position="304"/>
        <end position="323"/>
    </location>
</feature>
<keyword evidence="8" id="KW-1185">Reference proteome</keyword>
<name>A0ABR7CNB1_9BACT</name>
<feature type="transmembrane region" description="Helical" evidence="6">
    <location>
        <begin position="396"/>
        <end position="417"/>
    </location>
</feature>
<dbReference type="EMBL" id="JACOOK010000004">
    <property type="protein sequence ID" value="MBC5617158.1"/>
    <property type="molecule type" value="Genomic_DNA"/>
</dbReference>